<evidence type="ECO:0000313" key="4">
    <source>
        <dbReference type="Proteomes" id="UP001163823"/>
    </source>
</evidence>
<reference evidence="3" key="1">
    <citation type="journal article" date="2023" name="Science">
        <title>Elucidation of the pathway for biosynthesis of saponin adjuvants from the soapbark tree.</title>
        <authorList>
            <person name="Reed J."/>
            <person name="Orme A."/>
            <person name="El-Demerdash A."/>
            <person name="Owen C."/>
            <person name="Martin L.B.B."/>
            <person name="Misra R.C."/>
            <person name="Kikuchi S."/>
            <person name="Rejzek M."/>
            <person name="Martin A.C."/>
            <person name="Harkess A."/>
            <person name="Leebens-Mack J."/>
            <person name="Louveau T."/>
            <person name="Stephenson M.J."/>
            <person name="Osbourn A."/>
        </authorList>
    </citation>
    <scope>NUCLEOTIDE SEQUENCE</scope>
    <source>
        <strain evidence="3">S10</strain>
    </source>
</reference>
<comment type="caution">
    <text evidence="3">The sequence shown here is derived from an EMBL/GenBank/DDBJ whole genome shotgun (WGS) entry which is preliminary data.</text>
</comment>
<dbReference type="Proteomes" id="UP001163823">
    <property type="component" value="Chromosome 7"/>
</dbReference>
<dbReference type="SUPFAM" id="SSF52499">
    <property type="entry name" value="Isochorismatase-like hydrolases"/>
    <property type="match status" value="1"/>
</dbReference>
<evidence type="ECO:0000313" key="3">
    <source>
        <dbReference type="EMBL" id="KAJ7963032.1"/>
    </source>
</evidence>
<feature type="domain" description="Isochorismatase-like" evidence="2">
    <location>
        <begin position="28"/>
        <end position="89"/>
    </location>
</feature>
<dbReference type="Gene3D" id="3.40.50.850">
    <property type="entry name" value="Isochorismatase-like"/>
    <property type="match status" value="1"/>
</dbReference>
<organism evidence="3 4">
    <name type="scientific">Quillaja saponaria</name>
    <name type="common">Soap bark tree</name>
    <dbReference type="NCBI Taxonomy" id="32244"/>
    <lineage>
        <taxon>Eukaryota</taxon>
        <taxon>Viridiplantae</taxon>
        <taxon>Streptophyta</taxon>
        <taxon>Embryophyta</taxon>
        <taxon>Tracheophyta</taxon>
        <taxon>Spermatophyta</taxon>
        <taxon>Magnoliopsida</taxon>
        <taxon>eudicotyledons</taxon>
        <taxon>Gunneridae</taxon>
        <taxon>Pentapetalae</taxon>
        <taxon>rosids</taxon>
        <taxon>fabids</taxon>
        <taxon>Fabales</taxon>
        <taxon>Quillajaceae</taxon>
        <taxon>Quillaja</taxon>
    </lineage>
</organism>
<dbReference type="AlphaFoldDB" id="A0AAD7LRZ5"/>
<protein>
    <submittedName>
        <fullName evidence="3">Isochorismatase family protein</fullName>
    </submittedName>
</protein>
<gene>
    <name evidence="3" type="ORF">O6P43_018178</name>
</gene>
<proteinExistence type="inferred from homology"/>
<name>A0AAD7LRZ5_QUISA</name>
<dbReference type="PANTHER" id="PTHR47044">
    <property type="entry name" value="OS02G0276400 PROTEIN"/>
    <property type="match status" value="1"/>
</dbReference>
<sequence length="110" mass="11587">MLSSAVVICVCSRDSRTTKGSVGAELGAGINSLVITGLQTPNCIRQTVFDDVALDYQPVTVLVDATAAAPDIHVANIFDMKNIGVTTTTLVLDLSSNRDSLLLDIKAPLR</sequence>
<evidence type="ECO:0000256" key="1">
    <source>
        <dbReference type="ARBA" id="ARBA00006336"/>
    </source>
</evidence>
<accession>A0AAD7LRZ5</accession>
<keyword evidence="4" id="KW-1185">Reference proteome</keyword>
<dbReference type="KEGG" id="qsa:O6P43_018178"/>
<dbReference type="InterPro" id="IPR000868">
    <property type="entry name" value="Isochorismatase-like_dom"/>
</dbReference>
<dbReference type="InterPro" id="IPR036380">
    <property type="entry name" value="Isochorismatase-like_sf"/>
</dbReference>
<dbReference type="Pfam" id="PF00857">
    <property type="entry name" value="Isochorismatase"/>
    <property type="match status" value="1"/>
</dbReference>
<evidence type="ECO:0000259" key="2">
    <source>
        <dbReference type="Pfam" id="PF00857"/>
    </source>
</evidence>
<comment type="similarity">
    <text evidence="1">Belongs to the isochorismatase family.</text>
</comment>
<dbReference type="EMBL" id="JARAOO010000007">
    <property type="protein sequence ID" value="KAJ7963032.1"/>
    <property type="molecule type" value="Genomic_DNA"/>
</dbReference>